<protein>
    <submittedName>
        <fullName evidence="1">Uncharacterized protein</fullName>
    </submittedName>
</protein>
<accession>A0A8S5Q8C0</accession>
<proteinExistence type="predicted"/>
<sequence length="153" mass="17913">MYPKKEEHYTWEVLEDIRDSLTSIEERLVAMEEYIERSVGSIEEMLNDTVGYDRIVDVEYSITDHIDKCFDNLQSSISDSDDLTRDLIDKYVAMIQNLIIDSEYRTRDLIHEYAASLQSSISDSNTHLEKHRLIKNMHSLIPSEQSEEDNNGY</sequence>
<organism evidence="1">
    <name type="scientific">Siphoviridae sp. ctoic9</name>
    <dbReference type="NCBI Taxonomy" id="2825671"/>
    <lineage>
        <taxon>Viruses</taxon>
        <taxon>Duplodnaviria</taxon>
        <taxon>Heunggongvirae</taxon>
        <taxon>Uroviricota</taxon>
        <taxon>Caudoviricetes</taxon>
    </lineage>
</organism>
<reference evidence="1" key="1">
    <citation type="journal article" date="2021" name="Proc. Natl. Acad. Sci. U.S.A.">
        <title>A Catalog of Tens of Thousands of Viruses from Human Metagenomes Reveals Hidden Associations with Chronic Diseases.</title>
        <authorList>
            <person name="Tisza M.J."/>
            <person name="Buck C.B."/>
        </authorList>
    </citation>
    <scope>NUCLEOTIDE SEQUENCE</scope>
    <source>
        <strain evidence="1">Ctoic9</strain>
    </source>
</reference>
<evidence type="ECO:0000313" key="1">
    <source>
        <dbReference type="EMBL" id="DAE15591.1"/>
    </source>
</evidence>
<name>A0A8S5Q8C0_9CAUD</name>
<dbReference type="EMBL" id="BK015608">
    <property type="protein sequence ID" value="DAE15591.1"/>
    <property type="molecule type" value="Genomic_DNA"/>
</dbReference>